<comment type="caution">
    <text evidence="1">The sequence shown here is derived from an EMBL/GenBank/DDBJ whole genome shotgun (WGS) entry which is preliminary data.</text>
</comment>
<dbReference type="SUPFAM" id="SSF53474">
    <property type="entry name" value="alpha/beta-Hydrolases"/>
    <property type="match status" value="1"/>
</dbReference>
<dbReference type="Gene3D" id="3.40.50.1820">
    <property type="entry name" value="alpha/beta hydrolase"/>
    <property type="match status" value="1"/>
</dbReference>
<proteinExistence type="predicted"/>
<organism evidence="1 2">
    <name type="scientific">Nesterenkonia flava</name>
    <dbReference type="NCBI Taxonomy" id="469799"/>
    <lineage>
        <taxon>Bacteria</taxon>
        <taxon>Bacillati</taxon>
        <taxon>Actinomycetota</taxon>
        <taxon>Actinomycetes</taxon>
        <taxon>Micrococcales</taxon>
        <taxon>Micrococcaceae</taxon>
        <taxon>Nesterenkonia</taxon>
    </lineage>
</organism>
<dbReference type="RefSeq" id="WP_310537521.1">
    <property type="nucleotide sequence ID" value="NZ_BAAAOC010000087.1"/>
</dbReference>
<gene>
    <name evidence="1" type="ORF">RH857_08355</name>
</gene>
<protein>
    <recommendedName>
        <fullName evidence="3">Lysophospholipase</fullName>
    </recommendedName>
</protein>
<dbReference type="InterPro" id="IPR029058">
    <property type="entry name" value="AB_hydrolase_fold"/>
</dbReference>
<reference evidence="2" key="1">
    <citation type="submission" date="2023-07" db="EMBL/GenBank/DDBJ databases">
        <title>Description of three actinobacteria isolated from air of manufacturing shop in a pharmaceutical factory.</title>
        <authorList>
            <person name="Zhang D.-F."/>
        </authorList>
    </citation>
    <scope>NUCLEOTIDE SEQUENCE [LARGE SCALE GENOMIC DNA]</scope>
    <source>
        <strain evidence="2">CCTCC AB 207010</strain>
    </source>
</reference>
<evidence type="ECO:0000313" key="2">
    <source>
        <dbReference type="Proteomes" id="UP001260872"/>
    </source>
</evidence>
<dbReference type="EMBL" id="JAVKGT010000019">
    <property type="protein sequence ID" value="MDR5712141.1"/>
    <property type="molecule type" value="Genomic_DNA"/>
</dbReference>
<evidence type="ECO:0000313" key="1">
    <source>
        <dbReference type="EMBL" id="MDR5712141.1"/>
    </source>
</evidence>
<dbReference type="Proteomes" id="UP001260872">
    <property type="component" value="Unassembled WGS sequence"/>
</dbReference>
<keyword evidence="2" id="KW-1185">Reference proteome</keyword>
<accession>A0ABU1FU18</accession>
<sequence length="239" mass="25161">MTETVQEAPETETVHPPGTVRGHAVVFQGRGDSPAHYRRLSARLAVDGYTAHVPTTAPRSPQEAADLWNRLATGWAPELSTVAIGADTAAGFLAEADQQKLLSPAPGGLVLAGAAVAGATPSAEDELTLRSACPVHRGVAEEAGAESIRTSSILPTWSINAPSIPVLAIHGEADRISPLPEVQHQLHGWSAELTTVAGGLHDVLNDVHHRSVAAEIITFVERLRLDPTATPILRRKVIA</sequence>
<evidence type="ECO:0008006" key="3">
    <source>
        <dbReference type="Google" id="ProtNLM"/>
    </source>
</evidence>
<name>A0ABU1FU18_9MICC</name>